<dbReference type="OrthoDB" id="2399900at2759"/>
<protein>
    <submittedName>
        <fullName evidence="1">Uncharacterized protein</fullName>
    </submittedName>
</protein>
<comment type="caution">
    <text evidence="1">The sequence shown here is derived from an EMBL/GenBank/DDBJ whole genome shotgun (WGS) entry which is preliminary data.</text>
</comment>
<accession>A0A397T322</accession>
<dbReference type="Proteomes" id="UP000265703">
    <property type="component" value="Unassembled WGS sequence"/>
</dbReference>
<evidence type="ECO:0000313" key="1">
    <source>
        <dbReference type="EMBL" id="RIA91749.1"/>
    </source>
</evidence>
<name>A0A397T322_9GLOM</name>
<proteinExistence type="predicted"/>
<keyword evidence="2" id="KW-1185">Reference proteome</keyword>
<sequence length="118" mass="13330">MNNAIPISILNVTDQLSFTPIDENPDINNPEVVEEVLKYIGKLQYGKSIHILVVTGNLWQSYLALMLPTQGIFVYGAFVQKKILETVKSPPGHTKPSLLQIIPLDYYVPDELHIMLRI</sequence>
<gene>
    <name evidence="1" type="ORF">C1645_821572</name>
</gene>
<dbReference type="AlphaFoldDB" id="A0A397T322"/>
<dbReference type="EMBL" id="QKYT01000143">
    <property type="protein sequence ID" value="RIA91749.1"/>
    <property type="molecule type" value="Genomic_DNA"/>
</dbReference>
<reference evidence="1 2" key="1">
    <citation type="submission" date="2018-06" db="EMBL/GenBank/DDBJ databases">
        <title>Comparative genomics reveals the genomic features of Rhizophagus irregularis, R. cerebriforme, R. diaphanum and Gigaspora rosea, and their symbiotic lifestyle signature.</title>
        <authorList>
            <person name="Morin E."/>
            <person name="San Clemente H."/>
            <person name="Chen E.C.H."/>
            <person name="De La Providencia I."/>
            <person name="Hainaut M."/>
            <person name="Kuo A."/>
            <person name="Kohler A."/>
            <person name="Murat C."/>
            <person name="Tang N."/>
            <person name="Roy S."/>
            <person name="Loubradou J."/>
            <person name="Henrissat B."/>
            <person name="Grigoriev I.V."/>
            <person name="Corradi N."/>
            <person name="Roux C."/>
            <person name="Martin F.M."/>
        </authorList>
    </citation>
    <scope>NUCLEOTIDE SEQUENCE [LARGE SCALE GENOMIC DNA]</scope>
    <source>
        <strain evidence="1 2">DAOM 227022</strain>
    </source>
</reference>
<organism evidence="1 2">
    <name type="scientific">Glomus cerebriforme</name>
    <dbReference type="NCBI Taxonomy" id="658196"/>
    <lineage>
        <taxon>Eukaryota</taxon>
        <taxon>Fungi</taxon>
        <taxon>Fungi incertae sedis</taxon>
        <taxon>Mucoromycota</taxon>
        <taxon>Glomeromycotina</taxon>
        <taxon>Glomeromycetes</taxon>
        <taxon>Glomerales</taxon>
        <taxon>Glomeraceae</taxon>
        <taxon>Glomus</taxon>
    </lineage>
</organism>
<evidence type="ECO:0000313" key="2">
    <source>
        <dbReference type="Proteomes" id="UP000265703"/>
    </source>
</evidence>